<feature type="non-terminal residue" evidence="2">
    <location>
        <position position="1"/>
    </location>
</feature>
<evidence type="ECO:0000313" key="2">
    <source>
        <dbReference type="EMBL" id="NER29619.1"/>
    </source>
</evidence>
<dbReference type="PANTHER" id="PTHR34556:SF2">
    <property type="entry name" value="PROTEIN TAB2 HOMOLOG, CHLOROPLASTIC"/>
    <property type="match status" value="1"/>
</dbReference>
<sequence>SDGLILDAGLVDRWVVATFDDREVAAAALVYQQRQQLSKGLHFLLVQPDDSGMTYSGFWLLQG</sequence>
<dbReference type="PANTHER" id="PTHR34556">
    <property type="match status" value="1"/>
</dbReference>
<name>A0A6B3N941_9CYAN</name>
<dbReference type="InterPro" id="IPR046761">
    <property type="entry name" value="Tab2-like_C"/>
</dbReference>
<reference evidence="2" key="1">
    <citation type="submission" date="2019-11" db="EMBL/GenBank/DDBJ databases">
        <title>Genomic insights into an expanded diversity of filamentous marine cyanobacteria reveals the extraordinary biosynthetic potential of Moorea and Okeania.</title>
        <authorList>
            <person name="Ferreira Leao T."/>
            <person name="Wang M."/>
            <person name="Moss N."/>
            <person name="Da Silva R."/>
            <person name="Sanders J."/>
            <person name="Nurk S."/>
            <person name="Gurevich A."/>
            <person name="Humphrey G."/>
            <person name="Reher R."/>
            <person name="Zhu Q."/>
            <person name="Belda-Ferre P."/>
            <person name="Glukhov E."/>
            <person name="Rex R."/>
            <person name="Dorrestein P.C."/>
            <person name="Knight R."/>
            <person name="Pevzner P."/>
            <person name="Gerwick W.H."/>
            <person name="Gerwick L."/>
        </authorList>
    </citation>
    <scope>NUCLEOTIDE SEQUENCE</scope>
    <source>
        <strain evidence="2">SIO1C4</strain>
    </source>
</reference>
<feature type="domain" description="RNA-binding protein Tab2/Atab2 C-terminal" evidence="1">
    <location>
        <begin position="2"/>
        <end position="62"/>
    </location>
</feature>
<organism evidence="2">
    <name type="scientific">Symploca sp. SIO1C4</name>
    <dbReference type="NCBI Taxonomy" id="2607765"/>
    <lineage>
        <taxon>Bacteria</taxon>
        <taxon>Bacillati</taxon>
        <taxon>Cyanobacteriota</taxon>
        <taxon>Cyanophyceae</taxon>
        <taxon>Coleofasciculales</taxon>
        <taxon>Coleofasciculaceae</taxon>
        <taxon>Symploca</taxon>
    </lineage>
</organism>
<dbReference type="GO" id="GO:0003723">
    <property type="term" value="F:RNA binding"/>
    <property type="evidence" value="ECO:0007669"/>
    <property type="project" value="InterPro"/>
</dbReference>
<comment type="caution">
    <text evidence="2">The sequence shown here is derived from an EMBL/GenBank/DDBJ whole genome shotgun (WGS) entry which is preliminary data.</text>
</comment>
<gene>
    <name evidence="2" type="ORF">F6J89_18855</name>
</gene>
<dbReference type="AlphaFoldDB" id="A0A6B3N941"/>
<dbReference type="EMBL" id="JAAHFQ010000399">
    <property type="protein sequence ID" value="NER29619.1"/>
    <property type="molecule type" value="Genomic_DNA"/>
</dbReference>
<accession>A0A6B3N941</accession>
<protein>
    <submittedName>
        <fullName evidence="2">DUF1092 family protein</fullName>
    </submittedName>
</protein>
<proteinExistence type="predicted"/>
<dbReference type="InterPro" id="IPR009472">
    <property type="entry name" value="Tab2-like"/>
</dbReference>
<evidence type="ECO:0000259" key="1">
    <source>
        <dbReference type="Pfam" id="PF20429"/>
    </source>
</evidence>
<dbReference type="Pfam" id="PF20429">
    <property type="entry name" value="Tab2-like_C"/>
    <property type="match status" value="1"/>
</dbReference>